<feature type="transmembrane region" description="Helical" evidence="8">
    <location>
        <begin position="116"/>
        <end position="137"/>
    </location>
</feature>
<dbReference type="Gene3D" id="1.10.3470.10">
    <property type="entry name" value="ABC transporter involved in vitamin B12 uptake, BtuC"/>
    <property type="match status" value="2"/>
</dbReference>
<feature type="transmembrane region" description="Helical" evidence="8">
    <location>
        <begin position="638"/>
        <end position="656"/>
    </location>
</feature>
<dbReference type="NCBIfam" id="NF007871">
    <property type="entry name" value="PRK10577.2-2"/>
    <property type="match status" value="1"/>
</dbReference>
<dbReference type="GO" id="GO:0022857">
    <property type="term" value="F:transmembrane transporter activity"/>
    <property type="evidence" value="ECO:0007669"/>
    <property type="project" value="InterPro"/>
</dbReference>
<feature type="transmembrane region" description="Helical" evidence="8">
    <location>
        <begin position="343"/>
        <end position="372"/>
    </location>
</feature>
<dbReference type="EMBL" id="LILD01000001">
    <property type="protein sequence ID" value="KOO39862.1"/>
    <property type="molecule type" value="Genomic_DNA"/>
</dbReference>
<dbReference type="GO" id="GO:0033214">
    <property type="term" value="P:siderophore-iron import into cell"/>
    <property type="evidence" value="ECO:0007669"/>
    <property type="project" value="TreeGrafter"/>
</dbReference>
<dbReference type="CDD" id="cd06550">
    <property type="entry name" value="TM_ABC_iron-siderophores_like"/>
    <property type="match status" value="2"/>
</dbReference>
<dbReference type="Pfam" id="PF01032">
    <property type="entry name" value="FecCD"/>
    <property type="match status" value="2"/>
</dbReference>
<gene>
    <name evidence="9" type="ORF">AMD02_14145</name>
</gene>
<evidence type="ECO:0000256" key="8">
    <source>
        <dbReference type="SAM" id="Phobius"/>
    </source>
</evidence>
<feature type="transmembrane region" description="Helical" evidence="8">
    <location>
        <begin position="568"/>
        <end position="599"/>
    </location>
</feature>
<evidence type="ECO:0000256" key="7">
    <source>
        <dbReference type="ARBA" id="ARBA00023136"/>
    </source>
</evidence>
<evidence type="ECO:0000256" key="1">
    <source>
        <dbReference type="ARBA" id="ARBA00004651"/>
    </source>
</evidence>
<reference evidence="9" key="1">
    <citation type="submission" date="2015-08" db="EMBL/GenBank/DDBJ databases">
        <title>Complete DNA Sequence of Pseudomonas syringae pv. actinidiae, the Causal Agent of Kiwifruit Canker Disease.</title>
        <authorList>
            <person name="Rikkerink E.H.A."/>
            <person name="Fineran P.C."/>
        </authorList>
    </citation>
    <scope>NUCLEOTIDE SEQUENCE</scope>
    <source>
        <strain evidence="9">DSM 13666</strain>
    </source>
</reference>
<dbReference type="SUPFAM" id="SSF81345">
    <property type="entry name" value="ABC transporter involved in vitamin B12 uptake, BtuC"/>
    <property type="match status" value="2"/>
</dbReference>
<evidence type="ECO:0000256" key="5">
    <source>
        <dbReference type="ARBA" id="ARBA00022692"/>
    </source>
</evidence>
<feature type="transmembrane region" description="Helical" evidence="8">
    <location>
        <begin position="477"/>
        <end position="500"/>
    </location>
</feature>
<feature type="transmembrane region" description="Helical" evidence="8">
    <location>
        <begin position="188"/>
        <end position="208"/>
    </location>
</feature>
<accession>A0A0M0KMM2</accession>
<keyword evidence="6 8" id="KW-1133">Transmembrane helix</keyword>
<comment type="caution">
    <text evidence="9">The sequence shown here is derived from an EMBL/GenBank/DDBJ whole genome shotgun (WGS) entry which is preliminary data.</text>
</comment>
<dbReference type="PATRIC" id="fig|136160.3.peg.3286"/>
<keyword evidence="4" id="KW-1003">Cell membrane</keyword>
<proteinExistence type="inferred from homology"/>
<comment type="subcellular location">
    <subcellularLocation>
        <location evidence="1">Cell membrane</location>
        <topology evidence="1">Multi-pass membrane protein</topology>
    </subcellularLocation>
</comment>
<organism evidence="9">
    <name type="scientific">Halalkalibacterium halodurans</name>
    <name type="common">Bacillus halodurans</name>
    <dbReference type="NCBI Taxonomy" id="86665"/>
    <lineage>
        <taxon>Bacteria</taxon>
        <taxon>Bacillati</taxon>
        <taxon>Bacillota</taxon>
        <taxon>Bacilli</taxon>
        <taxon>Bacillales</taxon>
        <taxon>Bacillaceae</taxon>
        <taxon>Halalkalibacterium (ex Joshi et al. 2022)</taxon>
    </lineage>
</organism>
<dbReference type="InterPro" id="IPR000522">
    <property type="entry name" value="ABC_transptr_permease_BtuC"/>
</dbReference>
<dbReference type="PANTHER" id="PTHR30472:SF37">
    <property type="entry name" value="FE(3+) DICITRATE TRANSPORT SYSTEM PERMEASE PROTEIN FECD-RELATED"/>
    <property type="match status" value="1"/>
</dbReference>
<feature type="transmembrane region" description="Helical" evidence="8">
    <location>
        <begin position="392"/>
        <end position="412"/>
    </location>
</feature>
<keyword evidence="5 8" id="KW-0812">Transmembrane</keyword>
<feature type="transmembrane region" description="Helical" evidence="8">
    <location>
        <begin position="144"/>
        <end position="168"/>
    </location>
</feature>
<feature type="transmembrane region" description="Helical" evidence="8">
    <location>
        <begin position="521"/>
        <end position="542"/>
    </location>
</feature>
<dbReference type="GeneID" id="87596670"/>
<evidence type="ECO:0000313" key="9">
    <source>
        <dbReference type="EMBL" id="KOO39862.1"/>
    </source>
</evidence>
<feature type="transmembrane region" description="Helical" evidence="8">
    <location>
        <begin position="273"/>
        <end position="294"/>
    </location>
</feature>
<keyword evidence="7 8" id="KW-0472">Membrane</keyword>
<dbReference type="RefSeq" id="WP_053431708.1">
    <property type="nucleotide sequence ID" value="NZ_CP040441.1"/>
</dbReference>
<name>A0A0M0KMM2_ALKHA</name>
<evidence type="ECO:0000256" key="2">
    <source>
        <dbReference type="ARBA" id="ARBA00007935"/>
    </source>
</evidence>
<dbReference type="FunFam" id="1.10.3470.10:FF:000001">
    <property type="entry name" value="Vitamin B12 ABC transporter permease BtuC"/>
    <property type="match status" value="1"/>
</dbReference>
<feature type="transmembrane region" description="Helical" evidence="8">
    <location>
        <begin position="234"/>
        <end position="261"/>
    </location>
</feature>
<dbReference type="PANTHER" id="PTHR30472">
    <property type="entry name" value="FERRIC ENTEROBACTIN TRANSPORT SYSTEM PERMEASE PROTEIN"/>
    <property type="match status" value="1"/>
</dbReference>
<protein>
    <submittedName>
        <fullName evidence="9">Iron ABC transporter permease</fullName>
    </submittedName>
</protein>
<evidence type="ECO:0000256" key="6">
    <source>
        <dbReference type="ARBA" id="ARBA00022989"/>
    </source>
</evidence>
<feature type="transmembrane region" description="Helical" evidence="8">
    <location>
        <begin position="611"/>
        <end position="632"/>
    </location>
</feature>
<comment type="similarity">
    <text evidence="2">Belongs to the binding-protein-dependent transport system permease family. FecCD subfamily.</text>
</comment>
<evidence type="ECO:0000256" key="3">
    <source>
        <dbReference type="ARBA" id="ARBA00022448"/>
    </source>
</evidence>
<feature type="transmembrane region" description="Helical" evidence="8">
    <location>
        <begin position="424"/>
        <end position="443"/>
    </location>
</feature>
<evidence type="ECO:0000256" key="4">
    <source>
        <dbReference type="ARBA" id="ARBA00022475"/>
    </source>
</evidence>
<feature type="transmembrane region" description="Helical" evidence="8">
    <location>
        <begin position="91"/>
        <end position="110"/>
    </location>
</feature>
<keyword evidence="3" id="KW-0813">Transport</keyword>
<sequence>MSSLKQRKPTLLFAGGFLLLLLLSAIHVTQGQANLTLSEIVTDVWTEGRVQDIVVTLRLPRVLMGILAGGALAVAGAMLQTLTKNPLASAGILGINAGAYLFVVAAMIFVPNVLGQFPLIVSFMGAAVSALLVLALVGKAMEPVRVALTGMIVTMLFSSITGSLQLIYENETNGLFLWGSGTLVQLDWTGVKFSVGFIFAGWIGALLLGKSMDLYALGDDVATSLGQSVARTKWLGWLVAIFLAAATVSVVGPIGFIGLIAPHLVRMMGVRNHIPLFLHSFLWGAVLLVGADVLARWIEPGREIPVGAMTAIIGGPWLMYLAYRTGKKHSQRRNRLGGHVVATPYWLVASIMVGISVAILVVSLSFGGTNFFSLQDWLDKQIFSPFVWQLRVPRIITAFLVGMLLALCGVLLQGVLRNPLADPTVLGITSGGGAGAMIFLVLFPTASIQFLPFAAIIGASISIAIILLVTWRSNWEPILLALMGVAVSAVGSAIIQIMVVKAQLGVAPALAWLAGSTYAKSWTDVQLVTLFAIIAIPIGYLLSRKMDLLAYGDDVATGLGLDVTQTRLIAILLGVSAGAASVSVVGTIGFIGLLAPHAVRRIVGVEHKAMIPLSLLVGGIMLVAADFVGRLLLAPKEIPAGLVVAVLGTPYILYLLRKT</sequence>
<feature type="transmembrane region" description="Helical" evidence="8">
    <location>
        <begin position="62"/>
        <end position="79"/>
    </location>
</feature>
<feature type="transmembrane region" description="Helical" evidence="8">
    <location>
        <begin position="450"/>
        <end position="471"/>
    </location>
</feature>
<dbReference type="GO" id="GO:0005886">
    <property type="term" value="C:plasma membrane"/>
    <property type="evidence" value="ECO:0007669"/>
    <property type="project" value="UniProtKB-SubCell"/>
</dbReference>
<dbReference type="AlphaFoldDB" id="A0A0M0KMM2"/>
<feature type="transmembrane region" description="Helical" evidence="8">
    <location>
        <begin position="306"/>
        <end position="323"/>
    </location>
</feature>
<dbReference type="InterPro" id="IPR037294">
    <property type="entry name" value="ABC_BtuC-like"/>
</dbReference>